<feature type="signal peptide" evidence="1">
    <location>
        <begin position="1"/>
        <end position="23"/>
    </location>
</feature>
<evidence type="ECO:0000256" key="1">
    <source>
        <dbReference type="SAM" id="SignalP"/>
    </source>
</evidence>
<gene>
    <name evidence="2" type="ORF">Thini_3283</name>
</gene>
<protein>
    <submittedName>
        <fullName evidence="2">Uncharacterized protein</fullName>
    </submittedName>
</protein>
<accession>A0A656HKG4</accession>
<sequence precursor="true">MLVIIRHLLSGMCLLLPSMVANAQTTEMPVKKTGISLNLETRQQDYDLTSLSFSHPALTPLANVKERIAASSDVQSATLKLDRWLTPNINLFGSVGKMTGEGTAKLPVLPGLNLPDVRIDADGSIYSLGGTAVARKDQYFSTITYTFTRYKADAFEETNTFQSLMPMAGVTTPVGAFSLALRYQQGDGNYVGKTTTPFGEVTANIGLKDKHATSWQAGYYARLGNDLSLRTSAELGGREGFRLELNRRF</sequence>
<dbReference type="AlphaFoldDB" id="A0A656HKG4"/>
<organism evidence="2 3">
    <name type="scientific">Thiothrix nivea (strain ATCC 35100 / DSM 5205 / JP2)</name>
    <dbReference type="NCBI Taxonomy" id="870187"/>
    <lineage>
        <taxon>Bacteria</taxon>
        <taxon>Pseudomonadati</taxon>
        <taxon>Pseudomonadota</taxon>
        <taxon>Gammaproteobacteria</taxon>
        <taxon>Thiotrichales</taxon>
        <taxon>Thiotrichaceae</taxon>
        <taxon>Thiothrix</taxon>
    </lineage>
</organism>
<evidence type="ECO:0000313" key="3">
    <source>
        <dbReference type="Proteomes" id="UP000005317"/>
    </source>
</evidence>
<keyword evidence="1" id="KW-0732">Signal</keyword>
<proteinExistence type="predicted"/>
<feature type="chain" id="PRO_5024989802" evidence="1">
    <location>
        <begin position="24"/>
        <end position="249"/>
    </location>
</feature>
<dbReference type="Proteomes" id="UP000005317">
    <property type="component" value="Unassembled WGS sequence"/>
</dbReference>
<dbReference type="EMBL" id="JH651384">
    <property type="protein sequence ID" value="EIJ35800.1"/>
    <property type="molecule type" value="Genomic_DNA"/>
</dbReference>
<keyword evidence="3" id="KW-1185">Reference proteome</keyword>
<evidence type="ECO:0000313" key="2">
    <source>
        <dbReference type="EMBL" id="EIJ35800.1"/>
    </source>
</evidence>
<dbReference type="RefSeq" id="WP_002709696.1">
    <property type="nucleotide sequence ID" value="NZ_JH651384.1"/>
</dbReference>
<dbReference type="OrthoDB" id="7593840at2"/>
<reference evidence="3" key="1">
    <citation type="journal article" date="2011" name="Stand. Genomic Sci.">
        <title>Genome sequence of the filamentous, gliding Thiothrix nivea neotype strain (JP2(T)).</title>
        <authorList>
            <person name="Lapidus A."/>
            <person name="Nolan M."/>
            <person name="Lucas S."/>
            <person name="Glavina Del Rio T."/>
            <person name="Tice H."/>
            <person name="Cheng J.F."/>
            <person name="Tapia R."/>
            <person name="Han C."/>
            <person name="Goodwin L."/>
            <person name="Pitluck S."/>
            <person name="Liolios K."/>
            <person name="Pagani I."/>
            <person name="Ivanova N."/>
            <person name="Huntemann M."/>
            <person name="Mavromatis K."/>
            <person name="Mikhailova N."/>
            <person name="Pati A."/>
            <person name="Chen A."/>
            <person name="Palaniappan K."/>
            <person name="Land M."/>
            <person name="Brambilla E.M."/>
            <person name="Rohde M."/>
            <person name="Abt B."/>
            <person name="Verbarg S."/>
            <person name="Goker M."/>
            <person name="Bristow J."/>
            <person name="Eisen J.A."/>
            <person name="Markowitz V."/>
            <person name="Hugenholtz P."/>
            <person name="Kyrpides N.C."/>
            <person name="Klenk H.P."/>
            <person name="Woyke T."/>
        </authorList>
    </citation>
    <scope>NUCLEOTIDE SEQUENCE [LARGE SCALE GENOMIC DNA]</scope>
    <source>
        <strain evidence="3">ATCC 35100 / DSM 5205 / JP2</strain>
    </source>
</reference>
<name>A0A656HKG4_THINJ</name>